<comment type="caution">
    <text evidence="1">The sequence shown here is derived from an EMBL/GenBank/DDBJ whole genome shotgun (WGS) entry which is preliminary data.</text>
</comment>
<evidence type="ECO:0000313" key="2">
    <source>
        <dbReference type="Proteomes" id="UP000823775"/>
    </source>
</evidence>
<accession>A0ABS8VP91</accession>
<dbReference type="Proteomes" id="UP000823775">
    <property type="component" value="Unassembled WGS sequence"/>
</dbReference>
<proteinExistence type="predicted"/>
<dbReference type="EMBL" id="JACEIK010005482">
    <property type="protein sequence ID" value="MCE0481619.1"/>
    <property type="molecule type" value="Genomic_DNA"/>
</dbReference>
<keyword evidence="2" id="KW-1185">Reference proteome</keyword>
<gene>
    <name evidence="1" type="ORF">HAX54_039495</name>
</gene>
<name>A0ABS8VP91_DATST</name>
<feature type="non-terminal residue" evidence="1">
    <location>
        <position position="66"/>
    </location>
</feature>
<protein>
    <submittedName>
        <fullName evidence="1">Uncharacterized protein</fullName>
    </submittedName>
</protein>
<feature type="non-terminal residue" evidence="1">
    <location>
        <position position="1"/>
    </location>
</feature>
<reference evidence="1 2" key="1">
    <citation type="journal article" date="2021" name="BMC Genomics">
        <title>Datura genome reveals duplications of psychoactive alkaloid biosynthetic genes and high mutation rate following tissue culture.</title>
        <authorList>
            <person name="Rajewski A."/>
            <person name="Carter-House D."/>
            <person name="Stajich J."/>
            <person name="Litt A."/>
        </authorList>
    </citation>
    <scope>NUCLEOTIDE SEQUENCE [LARGE SCALE GENOMIC DNA]</scope>
    <source>
        <strain evidence="1">AR-01</strain>
    </source>
</reference>
<organism evidence="1 2">
    <name type="scientific">Datura stramonium</name>
    <name type="common">Jimsonweed</name>
    <name type="synonym">Common thornapple</name>
    <dbReference type="NCBI Taxonomy" id="4076"/>
    <lineage>
        <taxon>Eukaryota</taxon>
        <taxon>Viridiplantae</taxon>
        <taxon>Streptophyta</taxon>
        <taxon>Embryophyta</taxon>
        <taxon>Tracheophyta</taxon>
        <taxon>Spermatophyta</taxon>
        <taxon>Magnoliopsida</taxon>
        <taxon>eudicotyledons</taxon>
        <taxon>Gunneridae</taxon>
        <taxon>Pentapetalae</taxon>
        <taxon>asterids</taxon>
        <taxon>lamiids</taxon>
        <taxon>Solanales</taxon>
        <taxon>Solanaceae</taxon>
        <taxon>Solanoideae</taxon>
        <taxon>Datureae</taxon>
        <taxon>Datura</taxon>
    </lineage>
</organism>
<evidence type="ECO:0000313" key="1">
    <source>
        <dbReference type="EMBL" id="MCE0481619.1"/>
    </source>
</evidence>
<sequence length="66" mass="7193">LVVPQICEMGDHNTRLQEMRREIDGLKGSMDGVDGSVAELSRVVDTKVTDAMSEIKTLLVTMMGGQ</sequence>